<accession>A0A0B5CRK0</accession>
<evidence type="ECO:0000313" key="2">
    <source>
        <dbReference type="Proteomes" id="UP000031392"/>
    </source>
</evidence>
<dbReference type="PATRIC" id="fig|546263.7.peg.2230"/>
<name>A0A0B5CRK0_NEIEG</name>
<organism evidence="1 2">
    <name type="scientific">Neisseria elongata subsp. glycolytica ATCC 29315</name>
    <dbReference type="NCBI Taxonomy" id="546263"/>
    <lineage>
        <taxon>Bacteria</taxon>
        <taxon>Pseudomonadati</taxon>
        <taxon>Pseudomonadota</taxon>
        <taxon>Betaproteobacteria</taxon>
        <taxon>Neisseriales</taxon>
        <taxon>Neisseriaceae</taxon>
        <taxon>Neisseria</taxon>
    </lineage>
</organism>
<reference evidence="1 2" key="2">
    <citation type="journal article" date="2015" name="PLoS Genet.">
        <title>Common Cell Shape Evolution of Two Nasopharyngeal Pathogens.</title>
        <authorList>
            <person name="Veyrier F.J."/>
            <person name="Biais N."/>
            <person name="Morales P."/>
            <person name="Belkacem N."/>
            <person name="Guilhen C."/>
            <person name="Ranjeva S."/>
            <person name="Sismeiro O."/>
            <person name="Pehau-Arnaudet G."/>
            <person name="Rocha E.P."/>
            <person name="Werts C."/>
            <person name="Taha M.K."/>
            <person name="Boneca I.G."/>
        </authorList>
    </citation>
    <scope>NUCLEOTIDE SEQUENCE [LARGE SCALE GENOMIC DNA]</scope>
    <source>
        <strain evidence="1 2">ATCC 29315</strain>
    </source>
</reference>
<evidence type="ECO:0000313" key="1">
    <source>
        <dbReference type="EMBL" id="AJE19270.1"/>
    </source>
</evidence>
<reference evidence="2" key="1">
    <citation type="submission" date="2014-05" db="EMBL/GenBank/DDBJ databases">
        <title>Complete Genome sequence of Neisseria elongata subsp. glycolytica.</title>
        <authorList>
            <person name="Veyrier F.J."/>
            <person name="Taha M.-K."/>
        </authorList>
    </citation>
    <scope>NUCLEOTIDE SEQUENCE [LARGE SCALE GENOMIC DNA]</scope>
    <source>
        <strain evidence="2">ATCC 29315</strain>
    </source>
</reference>
<dbReference type="EMBL" id="CP007726">
    <property type="protein sequence ID" value="AJE19270.1"/>
    <property type="molecule type" value="Genomic_DNA"/>
</dbReference>
<dbReference type="Proteomes" id="UP000031392">
    <property type="component" value="Chromosome"/>
</dbReference>
<protein>
    <submittedName>
        <fullName evidence="1">Uncharacterized protein</fullName>
    </submittedName>
</protein>
<proteinExistence type="predicted"/>
<dbReference type="RefSeq" id="WP_041961525.1">
    <property type="nucleotide sequence ID" value="NZ_CP007726.1"/>
</dbReference>
<dbReference type="KEGG" id="nel:NELON_10385"/>
<keyword evidence="2" id="KW-1185">Reference proteome</keyword>
<sequence length="160" mass="18563">MENLEKRTQEVVFQTCLLLIKHFRNLIEFQNETNQIRLGYNSRIFEYMLHKEDSFVFLGESEKAAATTDRCRLEHVVPCSYMIDELDKLIKQKDYSDEELATALQKNWKVARITLEEAGYLDAKSGAGLKSKMPDGWDFMVGRPEERLEVAGIKLLPKQS</sequence>
<gene>
    <name evidence="1" type="ORF">NELON_10385</name>
</gene>
<dbReference type="AlphaFoldDB" id="A0A0B5CRK0"/>
<dbReference type="HOGENOM" id="CLU_120329_0_0_4"/>